<dbReference type="SUPFAM" id="SSF52540">
    <property type="entry name" value="P-loop containing nucleoside triphosphate hydrolases"/>
    <property type="match status" value="1"/>
</dbReference>
<name>A0A0F9V6W4_9ZZZZ</name>
<evidence type="ECO:0000256" key="2">
    <source>
        <dbReference type="ARBA" id="ARBA00022705"/>
    </source>
</evidence>
<keyword evidence="6" id="KW-0067">ATP-binding</keyword>
<dbReference type="GO" id="GO:0005829">
    <property type="term" value="C:cytosol"/>
    <property type="evidence" value="ECO:0007669"/>
    <property type="project" value="TreeGrafter"/>
</dbReference>
<organism evidence="12">
    <name type="scientific">marine sediment metagenome</name>
    <dbReference type="NCBI Taxonomy" id="412755"/>
    <lineage>
        <taxon>unclassified sequences</taxon>
        <taxon>metagenomes</taxon>
        <taxon>ecological metagenomes</taxon>
    </lineage>
</organism>
<dbReference type="EMBL" id="LAZR01000653">
    <property type="protein sequence ID" value="KKN61608.1"/>
    <property type="molecule type" value="Genomic_DNA"/>
</dbReference>
<dbReference type="InterPro" id="IPR036185">
    <property type="entry name" value="DNA_heli_DnaB-like_N_sf"/>
</dbReference>
<dbReference type="InterPro" id="IPR016136">
    <property type="entry name" value="DNA_helicase_N/primase_C"/>
</dbReference>
<evidence type="ECO:0000256" key="1">
    <source>
        <dbReference type="ARBA" id="ARBA00008428"/>
    </source>
</evidence>
<dbReference type="Gene3D" id="1.10.860.10">
    <property type="entry name" value="DNAb Helicase, Chain A"/>
    <property type="match status" value="1"/>
</dbReference>
<dbReference type="InterPro" id="IPR007693">
    <property type="entry name" value="DNA_helicase_DnaB-like_N"/>
</dbReference>
<dbReference type="PANTHER" id="PTHR30153">
    <property type="entry name" value="REPLICATIVE DNA HELICASE DNAB"/>
    <property type="match status" value="1"/>
</dbReference>
<dbReference type="EC" id="5.6.2.3" evidence="9"/>
<dbReference type="GO" id="GO:0005524">
    <property type="term" value="F:ATP binding"/>
    <property type="evidence" value="ECO:0007669"/>
    <property type="project" value="UniProtKB-KW"/>
</dbReference>
<evidence type="ECO:0000256" key="7">
    <source>
        <dbReference type="ARBA" id="ARBA00023125"/>
    </source>
</evidence>
<proteinExistence type="inferred from homology"/>
<dbReference type="GO" id="GO:0043139">
    <property type="term" value="F:5'-3' DNA helicase activity"/>
    <property type="evidence" value="ECO:0007669"/>
    <property type="project" value="UniProtKB-EC"/>
</dbReference>
<dbReference type="GO" id="GO:0003677">
    <property type="term" value="F:DNA binding"/>
    <property type="evidence" value="ECO:0007669"/>
    <property type="project" value="UniProtKB-KW"/>
</dbReference>
<comment type="catalytic activity">
    <reaction evidence="10">
        <text>ATP + H2O = ADP + phosphate + H(+)</text>
        <dbReference type="Rhea" id="RHEA:13065"/>
        <dbReference type="ChEBI" id="CHEBI:15377"/>
        <dbReference type="ChEBI" id="CHEBI:15378"/>
        <dbReference type="ChEBI" id="CHEBI:30616"/>
        <dbReference type="ChEBI" id="CHEBI:43474"/>
        <dbReference type="ChEBI" id="CHEBI:456216"/>
        <dbReference type="EC" id="5.6.2.3"/>
    </reaction>
</comment>
<sequence length="464" mass="51182">MSRIAAEQAQLRPHSIEAEEAVLGSILIDPDAILRAQEVGLVAADFFRVANGAIYAAAITLAEAYSVADYVTIGDVLENRTNGDGSQLHMIGGESELTRLITHTPTSIHAGHYAEIVHRLAQQRQLIGVAGDIAAAAHAHDGPIETLYDDVSRQFFDAVDVSAPASHLRGDDNTLSDYLVNQQAIKERLDANPDALITTGWADIDRYLGDIEAGMLHVVVARPSVGKTIYLEGIAEHNAQRGHHVAFYHLELSHSLMLNRRMARYSGIPIQQLRRGYTGPKLARALDDIRSWHQRITYIHCAGWSAERIAADMVRLCARGECDLAIIDYFQKMRWPERKGANVSALMGLMAETLKNAAESLSIPVITAAQVNRSWKANAKGRPHIEDLRNSGEIHEKCNQAVVLHRPNDREDRRGGGTLEAIEAAVEKNTTGDVGRVDMFHEVGRFRLVGVTRQTRPETEELPF</sequence>
<dbReference type="GO" id="GO:0016787">
    <property type="term" value="F:hydrolase activity"/>
    <property type="evidence" value="ECO:0007669"/>
    <property type="project" value="UniProtKB-KW"/>
</dbReference>
<evidence type="ECO:0000256" key="4">
    <source>
        <dbReference type="ARBA" id="ARBA00022801"/>
    </source>
</evidence>
<dbReference type="Gene3D" id="3.40.50.300">
    <property type="entry name" value="P-loop containing nucleotide triphosphate hydrolases"/>
    <property type="match status" value="1"/>
</dbReference>
<keyword evidence="7" id="KW-0238">DNA-binding</keyword>
<dbReference type="Pfam" id="PF00772">
    <property type="entry name" value="DnaB"/>
    <property type="match status" value="1"/>
</dbReference>
<accession>A0A0F9V6W4</accession>
<keyword evidence="2" id="KW-0235">DNA replication</keyword>
<dbReference type="Pfam" id="PF03796">
    <property type="entry name" value="DnaB_C"/>
    <property type="match status" value="1"/>
</dbReference>
<evidence type="ECO:0000256" key="3">
    <source>
        <dbReference type="ARBA" id="ARBA00022741"/>
    </source>
</evidence>
<evidence type="ECO:0000256" key="6">
    <source>
        <dbReference type="ARBA" id="ARBA00022840"/>
    </source>
</evidence>
<evidence type="ECO:0000256" key="5">
    <source>
        <dbReference type="ARBA" id="ARBA00022806"/>
    </source>
</evidence>
<keyword evidence="3" id="KW-0547">Nucleotide-binding</keyword>
<keyword evidence="4" id="KW-0378">Hydrolase</keyword>
<comment type="similarity">
    <text evidence="1">Belongs to the helicase family. DnaB subfamily.</text>
</comment>
<dbReference type="PROSITE" id="PS51199">
    <property type="entry name" value="SF4_HELICASE"/>
    <property type="match status" value="1"/>
</dbReference>
<evidence type="ECO:0000259" key="11">
    <source>
        <dbReference type="PROSITE" id="PS51199"/>
    </source>
</evidence>
<evidence type="ECO:0000256" key="10">
    <source>
        <dbReference type="ARBA" id="ARBA00048954"/>
    </source>
</evidence>
<keyword evidence="5" id="KW-0347">Helicase</keyword>
<reference evidence="12" key="1">
    <citation type="journal article" date="2015" name="Nature">
        <title>Complex archaea that bridge the gap between prokaryotes and eukaryotes.</title>
        <authorList>
            <person name="Spang A."/>
            <person name="Saw J.H."/>
            <person name="Jorgensen S.L."/>
            <person name="Zaremba-Niedzwiedzka K."/>
            <person name="Martijn J."/>
            <person name="Lind A.E."/>
            <person name="van Eijk R."/>
            <person name="Schleper C."/>
            <person name="Guy L."/>
            <person name="Ettema T.J."/>
        </authorList>
    </citation>
    <scope>NUCLEOTIDE SEQUENCE</scope>
</reference>
<comment type="caution">
    <text evidence="12">The sequence shown here is derived from an EMBL/GenBank/DDBJ whole genome shotgun (WGS) entry which is preliminary data.</text>
</comment>
<dbReference type="InterPro" id="IPR007694">
    <property type="entry name" value="DNA_helicase_DnaB-like_C"/>
</dbReference>
<dbReference type="PANTHER" id="PTHR30153:SF2">
    <property type="entry name" value="REPLICATIVE DNA HELICASE"/>
    <property type="match status" value="1"/>
</dbReference>
<evidence type="ECO:0000313" key="12">
    <source>
        <dbReference type="EMBL" id="KKN61608.1"/>
    </source>
</evidence>
<dbReference type="AlphaFoldDB" id="A0A0F9V6W4"/>
<dbReference type="GO" id="GO:0006260">
    <property type="term" value="P:DNA replication"/>
    <property type="evidence" value="ECO:0007669"/>
    <property type="project" value="UniProtKB-KW"/>
</dbReference>
<feature type="domain" description="SF4 helicase" evidence="11">
    <location>
        <begin position="190"/>
        <end position="455"/>
    </location>
</feature>
<keyword evidence="8" id="KW-0413">Isomerase</keyword>
<dbReference type="SUPFAM" id="SSF48024">
    <property type="entry name" value="N-terminal domain of DnaB helicase"/>
    <property type="match status" value="1"/>
</dbReference>
<protein>
    <recommendedName>
        <fullName evidence="9">DNA 5'-3' helicase</fullName>
        <ecNumber evidence="9">5.6.2.3</ecNumber>
    </recommendedName>
</protein>
<evidence type="ECO:0000256" key="8">
    <source>
        <dbReference type="ARBA" id="ARBA00023235"/>
    </source>
</evidence>
<gene>
    <name evidence="12" type="ORF">LCGC14_0520610</name>
</gene>
<evidence type="ECO:0000256" key="9">
    <source>
        <dbReference type="ARBA" id="ARBA00044969"/>
    </source>
</evidence>
<dbReference type="InterPro" id="IPR027417">
    <property type="entry name" value="P-loop_NTPase"/>
</dbReference>